<feature type="transmembrane region" description="Helical" evidence="1">
    <location>
        <begin position="12"/>
        <end position="31"/>
    </location>
</feature>
<sequence length="161" mass="18437">MWAWLQHGDWHVTLQLLLDALLLVLVLVLLWDRRRPASSGSSRQVVESFERILAETQTLSDAFERNLKERGRLIEKLLESLDARLDEARTVLKRLEQHRAVAPDSLSLPPRDPSPKTPAERILQLADAGHSPQDIATRIRRPVGEVELILNLHKLQQKKSE</sequence>
<keyword evidence="1" id="KW-0812">Transmembrane</keyword>
<proteinExistence type="predicted"/>
<gene>
    <name evidence="2" type="ORF">ENS06_05315</name>
</gene>
<protein>
    <recommendedName>
        <fullName evidence="3">DUF2802 domain-containing protein</fullName>
    </recommendedName>
</protein>
<dbReference type="EMBL" id="DSTK01000013">
    <property type="protein sequence ID" value="HFK96729.1"/>
    <property type="molecule type" value="Genomic_DNA"/>
</dbReference>
<comment type="caution">
    <text evidence="2">The sequence shown here is derived from an EMBL/GenBank/DDBJ whole genome shotgun (WGS) entry which is preliminary data.</text>
</comment>
<reference evidence="2" key="1">
    <citation type="journal article" date="2020" name="mSystems">
        <title>Genome- and Community-Level Interaction Insights into Carbon Utilization and Element Cycling Functions of Hydrothermarchaeota in Hydrothermal Sediment.</title>
        <authorList>
            <person name="Zhou Z."/>
            <person name="Liu Y."/>
            <person name="Xu W."/>
            <person name="Pan J."/>
            <person name="Luo Z.H."/>
            <person name="Li M."/>
        </authorList>
    </citation>
    <scope>NUCLEOTIDE SEQUENCE [LARGE SCALE GENOMIC DNA]</scope>
    <source>
        <strain evidence="2">SpSt-456</strain>
    </source>
</reference>
<evidence type="ECO:0000313" key="2">
    <source>
        <dbReference type="EMBL" id="HFK96729.1"/>
    </source>
</evidence>
<organism evidence="2">
    <name type="scientific">Desulfacinum infernum</name>
    <dbReference type="NCBI Taxonomy" id="35837"/>
    <lineage>
        <taxon>Bacteria</taxon>
        <taxon>Pseudomonadati</taxon>
        <taxon>Thermodesulfobacteriota</taxon>
        <taxon>Syntrophobacteria</taxon>
        <taxon>Syntrophobacterales</taxon>
        <taxon>Syntrophobacteraceae</taxon>
        <taxon>Desulfacinum</taxon>
    </lineage>
</organism>
<keyword evidence="1" id="KW-1133">Transmembrane helix</keyword>
<evidence type="ECO:0008006" key="3">
    <source>
        <dbReference type="Google" id="ProtNLM"/>
    </source>
</evidence>
<dbReference type="AlphaFoldDB" id="A0A832EIR7"/>
<evidence type="ECO:0000256" key="1">
    <source>
        <dbReference type="SAM" id="Phobius"/>
    </source>
</evidence>
<accession>A0A832EIR7</accession>
<keyword evidence="1" id="KW-0472">Membrane</keyword>
<name>A0A832EIR7_9BACT</name>